<keyword evidence="2" id="KW-1185">Reference proteome</keyword>
<reference evidence="2" key="1">
    <citation type="submission" date="2017-04" db="EMBL/GenBank/DDBJ databases">
        <authorList>
            <person name="Varghese N."/>
            <person name="Submissions S."/>
        </authorList>
    </citation>
    <scope>NUCLEOTIDE SEQUENCE [LARGE SCALE GENOMIC DNA]</scope>
    <source>
        <strain evidence="2">K3S</strain>
    </source>
</reference>
<evidence type="ECO:0000313" key="1">
    <source>
        <dbReference type="EMBL" id="SMF20807.1"/>
    </source>
</evidence>
<proteinExistence type="predicted"/>
<protein>
    <submittedName>
        <fullName evidence="1">Uncharacterized protein</fullName>
    </submittedName>
</protein>
<evidence type="ECO:0000313" key="2">
    <source>
        <dbReference type="Proteomes" id="UP000192906"/>
    </source>
</evidence>
<sequence>MGKRIDWSRWDQLLGTKIDYEIAKQIGCEAPTVAKRRLKLKIKPFNSTPPKINWKKYDHRLGSMPDQELAKKIKCSVTSVSRRRRKLNITIYMAENEILNNVYS</sequence>
<dbReference type="AlphaFoldDB" id="A0A1X7DSU1"/>
<accession>A0A1X7DSU1</accession>
<dbReference type="RefSeq" id="WP_085102277.1">
    <property type="nucleotide sequence ID" value="NZ_FWZU01000003.1"/>
</dbReference>
<dbReference type="OrthoDB" id="6997172at2"/>
<organism evidence="1 2">
    <name type="scientific">Desulfovibrio gilichinskyi</name>
    <dbReference type="NCBI Taxonomy" id="1519643"/>
    <lineage>
        <taxon>Bacteria</taxon>
        <taxon>Pseudomonadati</taxon>
        <taxon>Thermodesulfobacteriota</taxon>
        <taxon>Desulfovibrionia</taxon>
        <taxon>Desulfovibrionales</taxon>
        <taxon>Desulfovibrionaceae</taxon>
        <taxon>Desulfovibrio</taxon>
    </lineage>
</organism>
<name>A0A1X7DSU1_9BACT</name>
<gene>
    <name evidence="1" type="ORF">SAMN06295933_2297</name>
</gene>
<dbReference type="Proteomes" id="UP000192906">
    <property type="component" value="Unassembled WGS sequence"/>
</dbReference>
<dbReference type="EMBL" id="FWZU01000003">
    <property type="protein sequence ID" value="SMF20807.1"/>
    <property type="molecule type" value="Genomic_DNA"/>
</dbReference>